<protein>
    <submittedName>
        <fullName evidence="3">MSHA biogenesis protein MshM</fullName>
    </submittedName>
</protein>
<evidence type="ECO:0000256" key="1">
    <source>
        <dbReference type="SAM" id="Phobius"/>
    </source>
</evidence>
<dbReference type="SUPFAM" id="SSF52540">
    <property type="entry name" value="P-loop containing nucleoside triphosphate hydrolases"/>
    <property type="match status" value="1"/>
</dbReference>
<sequence length="303" mass="34973">MYEQFYGLKEKPFSLTPDTEYFYRYSGHQEALNVLLIALRNGEGFVHVSGEVGTGKTLLCRQLLKLLQEDCAIAYLPNPLLTPLELYQAITHDLQLDLPEEASLQQLCQGIFAELVRLRKMQRPLVVLIDEAQAMPHRSLEALRLLSNLETEKEKLLHIFFFAQPEFEQRLAEDNLRQLRQRITFSYTLTTLHPQELSAYLDHRLQIAGFDGQSLFTPGAVRLLHRASYGVPRMINLLAHKSMLAGYGKGVRRIDRKIVLRAVKDTTRELKSSPWRIFRPYSWEINLIMVVVAVTLLAWRALQ</sequence>
<organism evidence="3 4">
    <name type="scientific">Desulfuromusa kysingii</name>
    <dbReference type="NCBI Taxonomy" id="37625"/>
    <lineage>
        <taxon>Bacteria</taxon>
        <taxon>Pseudomonadati</taxon>
        <taxon>Thermodesulfobacteriota</taxon>
        <taxon>Desulfuromonadia</taxon>
        <taxon>Desulfuromonadales</taxon>
        <taxon>Geopsychrobacteraceae</taxon>
        <taxon>Desulfuromusa</taxon>
    </lineage>
</organism>
<dbReference type="Proteomes" id="UP000199409">
    <property type="component" value="Unassembled WGS sequence"/>
</dbReference>
<reference evidence="3 4" key="1">
    <citation type="submission" date="2016-10" db="EMBL/GenBank/DDBJ databases">
        <authorList>
            <person name="de Groot N.N."/>
        </authorList>
    </citation>
    <scope>NUCLEOTIDE SEQUENCE [LARGE SCALE GENOMIC DNA]</scope>
    <source>
        <strain evidence="3 4">DSM 7343</strain>
    </source>
</reference>
<dbReference type="OrthoDB" id="9779230at2"/>
<evidence type="ECO:0000259" key="2">
    <source>
        <dbReference type="Pfam" id="PF13401"/>
    </source>
</evidence>
<dbReference type="InterPro" id="IPR049945">
    <property type="entry name" value="AAA_22"/>
</dbReference>
<keyword evidence="1" id="KW-0472">Membrane</keyword>
<dbReference type="InterPro" id="IPR027417">
    <property type="entry name" value="P-loop_NTPase"/>
</dbReference>
<feature type="transmembrane region" description="Helical" evidence="1">
    <location>
        <begin position="281"/>
        <end position="302"/>
    </location>
</feature>
<dbReference type="Pfam" id="PF13401">
    <property type="entry name" value="AAA_22"/>
    <property type="match status" value="1"/>
</dbReference>
<dbReference type="PANTHER" id="PTHR35894:SF7">
    <property type="entry name" value="GENERAL SECRETION PATHWAY PROTEIN A-RELATED"/>
    <property type="match status" value="1"/>
</dbReference>
<evidence type="ECO:0000313" key="3">
    <source>
        <dbReference type="EMBL" id="SDZ90311.1"/>
    </source>
</evidence>
<dbReference type="EMBL" id="FNQN01000002">
    <property type="protein sequence ID" value="SDZ90311.1"/>
    <property type="molecule type" value="Genomic_DNA"/>
</dbReference>
<keyword evidence="1" id="KW-0812">Transmembrane</keyword>
<dbReference type="AlphaFoldDB" id="A0A1H3WUA0"/>
<dbReference type="PANTHER" id="PTHR35894">
    <property type="entry name" value="GENERAL SECRETION PATHWAY PROTEIN A-RELATED"/>
    <property type="match status" value="1"/>
</dbReference>
<dbReference type="InterPro" id="IPR052026">
    <property type="entry name" value="ExeA_AAA_ATPase_DNA-bind"/>
</dbReference>
<accession>A0A1H3WUA0</accession>
<name>A0A1H3WUA0_9BACT</name>
<dbReference type="STRING" id="37625.SAMN05660420_00664"/>
<gene>
    <name evidence="3" type="ORF">SAMN05660420_00664</name>
</gene>
<dbReference type="Gene3D" id="3.40.50.300">
    <property type="entry name" value="P-loop containing nucleotide triphosphate hydrolases"/>
    <property type="match status" value="1"/>
</dbReference>
<proteinExistence type="predicted"/>
<keyword evidence="4" id="KW-1185">Reference proteome</keyword>
<evidence type="ECO:0000313" key="4">
    <source>
        <dbReference type="Proteomes" id="UP000199409"/>
    </source>
</evidence>
<dbReference type="RefSeq" id="WP_092344724.1">
    <property type="nucleotide sequence ID" value="NZ_FNQN01000002.1"/>
</dbReference>
<feature type="domain" description="ORC1/DEAH AAA+ ATPase" evidence="2">
    <location>
        <begin position="41"/>
        <end position="171"/>
    </location>
</feature>
<dbReference type="GO" id="GO:0016887">
    <property type="term" value="F:ATP hydrolysis activity"/>
    <property type="evidence" value="ECO:0007669"/>
    <property type="project" value="InterPro"/>
</dbReference>
<keyword evidence="1" id="KW-1133">Transmembrane helix</keyword>